<accession>A0A084WFF6</accession>
<reference evidence="2 4" key="1">
    <citation type="journal article" date="2014" name="BMC Genomics">
        <title>Genome sequence of Anopheles sinensis provides insight into genetics basis of mosquito competence for malaria parasites.</title>
        <authorList>
            <person name="Zhou D."/>
            <person name="Zhang D."/>
            <person name="Ding G."/>
            <person name="Shi L."/>
            <person name="Hou Q."/>
            <person name="Ye Y."/>
            <person name="Xu Y."/>
            <person name="Zhou H."/>
            <person name="Xiong C."/>
            <person name="Li S."/>
            <person name="Yu J."/>
            <person name="Hong S."/>
            <person name="Yu X."/>
            <person name="Zou P."/>
            <person name="Chen C."/>
            <person name="Chang X."/>
            <person name="Wang W."/>
            <person name="Lv Y."/>
            <person name="Sun Y."/>
            <person name="Ma L."/>
            <person name="Shen B."/>
            <person name="Zhu C."/>
        </authorList>
    </citation>
    <scope>NUCLEOTIDE SEQUENCE [LARGE SCALE GENOMIC DNA]</scope>
</reference>
<dbReference type="EMBL" id="KE525342">
    <property type="protein sequence ID" value="KFB48950.1"/>
    <property type="molecule type" value="Genomic_DNA"/>
</dbReference>
<sequence length="83" mass="8999">MACDAPGVPGGGHFRSGLSVPNPINIAVHRLQSGPASRKSRNERCDEAGEQLKGTRKSQTDVRQYPMPGNVESKYMKLHALLV</sequence>
<dbReference type="EMBL" id="ATLV01023343">
    <property type="status" value="NOT_ANNOTATED_CDS"/>
    <property type="molecule type" value="Genomic_DNA"/>
</dbReference>
<dbReference type="AlphaFoldDB" id="A0A084WFF6"/>
<keyword evidence="4" id="KW-1185">Reference proteome</keyword>
<protein>
    <submittedName>
        <fullName evidence="2 3">Uncharacterized protein</fullName>
    </submittedName>
</protein>
<dbReference type="EnsemblMetazoa" id="ASIC016950-RA">
    <property type="protein sequence ID" value="ASIC016950-PA"/>
    <property type="gene ID" value="ASIC016950"/>
</dbReference>
<name>A0A084WFF6_ANOSI</name>
<evidence type="ECO:0000313" key="4">
    <source>
        <dbReference type="Proteomes" id="UP000030765"/>
    </source>
</evidence>
<organism evidence="2">
    <name type="scientific">Anopheles sinensis</name>
    <name type="common">Mosquito</name>
    <dbReference type="NCBI Taxonomy" id="74873"/>
    <lineage>
        <taxon>Eukaryota</taxon>
        <taxon>Metazoa</taxon>
        <taxon>Ecdysozoa</taxon>
        <taxon>Arthropoda</taxon>
        <taxon>Hexapoda</taxon>
        <taxon>Insecta</taxon>
        <taxon>Pterygota</taxon>
        <taxon>Neoptera</taxon>
        <taxon>Endopterygota</taxon>
        <taxon>Diptera</taxon>
        <taxon>Nematocera</taxon>
        <taxon>Culicoidea</taxon>
        <taxon>Culicidae</taxon>
        <taxon>Anophelinae</taxon>
        <taxon>Anopheles</taxon>
    </lineage>
</organism>
<evidence type="ECO:0000256" key="1">
    <source>
        <dbReference type="SAM" id="MobiDB-lite"/>
    </source>
</evidence>
<gene>
    <name evidence="2" type="ORF">ZHAS_00016950</name>
</gene>
<dbReference type="VEuPathDB" id="VectorBase:ASIC016950"/>
<evidence type="ECO:0000313" key="3">
    <source>
        <dbReference type="EnsemblMetazoa" id="ASIC016950-PA"/>
    </source>
</evidence>
<feature type="region of interest" description="Disordered" evidence="1">
    <location>
        <begin position="1"/>
        <end position="68"/>
    </location>
</feature>
<reference evidence="3" key="2">
    <citation type="submission" date="2020-05" db="UniProtKB">
        <authorList>
            <consortium name="EnsemblMetazoa"/>
        </authorList>
    </citation>
    <scope>IDENTIFICATION</scope>
</reference>
<proteinExistence type="predicted"/>
<dbReference type="Proteomes" id="UP000030765">
    <property type="component" value="Unassembled WGS sequence"/>
</dbReference>
<evidence type="ECO:0000313" key="2">
    <source>
        <dbReference type="EMBL" id="KFB48950.1"/>
    </source>
</evidence>